<name>A0A8J6TWV4_9FLAO</name>
<dbReference type="AlphaFoldDB" id="A0A8J6TWV4"/>
<dbReference type="EMBL" id="JACVEL010000002">
    <property type="protein sequence ID" value="MBC9811561.1"/>
    <property type="molecule type" value="Genomic_DNA"/>
</dbReference>
<organism evidence="1 2">
    <name type="scientific">Taishania pollutisoli</name>
    <dbReference type="NCBI Taxonomy" id="2766479"/>
    <lineage>
        <taxon>Bacteria</taxon>
        <taxon>Pseudomonadati</taxon>
        <taxon>Bacteroidota</taxon>
        <taxon>Flavobacteriia</taxon>
        <taxon>Flavobacteriales</taxon>
        <taxon>Crocinitomicaceae</taxon>
        <taxon>Taishania</taxon>
    </lineage>
</organism>
<gene>
    <name evidence="1" type="ORF">H9Y05_03650</name>
</gene>
<accession>A0A8J6TWV4</accession>
<protein>
    <submittedName>
        <fullName evidence="1">Uncharacterized protein</fullName>
    </submittedName>
</protein>
<sequence>MKATILCFFFLLPTIYLFSQKDEGKLSNPIPNSFIEKSVSFFHNGNLYFFDSNAAYKENTVVVNTENGDVSTFQQNKLVIDNYAITSVNNKKHISGEYLYELVYCSNKKKFGNVSYAILKRNLNRISEVEKVLWLDNFQLSPTMITYSTVNISFFPGKSGFYIIRKATVGKSGEQNYIAKYNYDLEEEWKKDFSFTNEKGIDVDYTDVNENDDLLVCIKMTGDVKGRWSFKSTVTVNQSGLFFYILDKEGNEMGIAPKIDQNIFFKAYDLRYYPEKKEVVGFFQVNKLNQKDYTIYGNGYAYMKWDEEGSILVSNSHYFTIDEFKTPEFDQFLKVKGRDSKDIVDKNNELLPFSSGFYSISFSPNQEVVLGYKYGKQLLYKVNEHGELDWTYFMAINNCIIGEFIFGEDDIYFIATDYAENFVSGKYEIAAQSKKEILSARKIDMKSGELITINPISNIPSDYLVYRQSILVDENKTTAVIEYRNTRKNSRKYVTYNL</sequence>
<dbReference type="Proteomes" id="UP000652681">
    <property type="component" value="Unassembled WGS sequence"/>
</dbReference>
<dbReference type="RefSeq" id="WP_216713540.1">
    <property type="nucleotide sequence ID" value="NZ_JACVEL010000002.1"/>
</dbReference>
<comment type="caution">
    <text evidence="1">The sequence shown here is derived from an EMBL/GenBank/DDBJ whole genome shotgun (WGS) entry which is preliminary data.</text>
</comment>
<evidence type="ECO:0000313" key="1">
    <source>
        <dbReference type="EMBL" id="MBC9811561.1"/>
    </source>
</evidence>
<reference evidence="1" key="1">
    <citation type="submission" date="2020-09" db="EMBL/GenBank/DDBJ databases">
        <title>Taishania pollutisoli gen. nov., sp. nov., Isolated from Tetrabromobisphenol A-Contaminated Soil.</title>
        <authorList>
            <person name="Chen Q."/>
        </authorList>
    </citation>
    <scope>NUCLEOTIDE SEQUENCE</scope>
    <source>
        <strain evidence="1">CZZ-1</strain>
    </source>
</reference>
<proteinExistence type="predicted"/>
<keyword evidence="2" id="KW-1185">Reference proteome</keyword>
<evidence type="ECO:0000313" key="2">
    <source>
        <dbReference type="Proteomes" id="UP000652681"/>
    </source>
</evidence>